<dbReference type="PANTHER" id="PTHR45694:SF18">
    <property type="entry name" value="GLUTAREDOXIN-1-RELATED"/>
    <property type="match status" value="1"/>
</dbReference>
<dbReference type="Gene3D" id="3.40.30.10">
    <property type="entry name" value="Glutaredoxin"/>
    <property type="match status" value="1"/>
</dbReference>
<evidence type="ECO:0000259" key="7">
    <source>
        <dbReference type="Pfam" id="PF00462"/>
    </source>
</evidence>
<sequence>MSKKDWVEAQIKSDKVVIFSKSYCPFCKKAKQAFTDAGLKNFLVIELDTRDDGSEIQDILLGITGARSVPRVFIGGEFIGGGSETAELQSSGKLVPKLKSVGAL</sequence>
<dbReference type="InterPro" id="IPR011899">
    <property type="entry name" value="Glutaredoxin_euk/vir"/>
</dbReference>
<proteinExistence type="inferred from homology"/>
<dbReference type="InterPro" id="IPR014025">
    <property type="entry name" value="Glutaredoxin_subgr"/>
</dbReference>
<dbReference type="AlphaFoldDB" id="A0A6S7IT27"/>
<evidence type="ECO:0000256" key="6">
    <source>
        <dbReference type="ARBA" id="ARBA00039819"/>
    </source>
</evidence>
<dbReference type="GO" id="GO:0005737">
    <property type="term" value="C:cytoplasm"/>
    <property type="evidence" value="ECO:0007669"/>
    <property type="project" value="TreeGrafter"/>
</dbReference>
<dbReference type="PANTHER" id="PTHR45694">
    <property type="entry name" value="GLUTAREDOXIN 2"/>
    <property type="match status" value="1"/>
</dbReference>
<dbReference type="Pfam" id="PF00462">
    <property type="entry name" value="Glutaredoxin"/>
    <property type="match status" value="1"/>
</dbReference>
<organism evidence="8 9">
    <name type="scientific">Paramuricea clavata</name>
    <name type="common">Red gorgonian</name>
    <name type="synonym">Violescent sea-whip</name>
    <dbReference type="NCBI Taxonomy" id="317549"/>
    <lineage>
        <taxon>Eukaryota</taxon>
        <taxon>Metazoa</taxon>
        <taxon>Cnidaria</taxon>
        <taxon>Anthozoa</taxon>
        <taxon>Octocorallia</taxon>
        <taxon>Malacalcyonacea</taxon>
        <taxon>Plexauridae</taxon>
        <taxon>Paramuricea</taxon>
    </lineage>
</organism>
<dbReference type="NCBIfam" id="TIGR02180">
    <property type="entry name" value="GRX_euk"/>
    <property type="match status" value="1"/>
</dbReference>
<dbReference type="GO" id="GO:0015038">
    <property type="term" value="F:glutathione disulfide oxidoreductase activity"/>
    <property type="evidence" value="ECO:0007669"/>
    <property type="project" value="TreeGrafter"/>
</dbReference>
<evidence type="ECO:0000256" key="3">
    <source>
        <dbReference type="ARBA" id="ARBA00023284"/>
    </source>
</evidence>
<dbReference type="EMBL" id="CACRXK020011156">
    <property type="protein sequence ID" value="CAB4020856.1"/>
    <property type="molecule type" value="Genomic_DNA"/>
</dbReference>
<accession>A0A6S7IT27</accession>
<reference evidence="8" key="1">
    <citation type="submission" date="2020-04" db="EMBL/GenBank/DDBJ databases">
        <authorList>
            <person name="Alioto T."/>
            <person name="Alioto T."/>
            <person name="Gomez Garrido J."/>
        </authorList>
    </citation>
    <scope>NUCLEOTIDE SEQUENCE</scope>
    <source>
        <strain evidence="8">A484AB</strain>
    </source>
</reference>
<feature type="domain" description="Glutaredoxin" evidence="7">
    <location>
        <begin position="16"/>
        <end position="79"/>
    </location>
</feature>
<dbReference type="CDD" id="cd03419">
    <property type="entry name" value="GRX_GRXh_1_2_like"/>
    <property type="match status" value="1"/>
</dbReference>
<comment type="function">
    <text evidence="4">Glutathione-dependent oxidoreductase that facilitates the maintenance of mitochondrial redox homeostasis upon induction of apoptosis by oxidative stress. Involved in response to hydrogen peroxide and regulation of apoptosis caused by oxidative stress. Acts as a very efficient catalyst of monothiol reactions because of its high affinity for protein glutathione-mixed disulfides. Can receive electrons not only from glutathione (GSH), but also from thioredoxin reductase supporting both monothiol and dithiol reactions. Efficiently catalyzes both glutathionylation and deglutathionylation of mitochondrial complex I, which in turn regulates the superoxide production by the complex. Overexpression decreases the susceptibility to apoptosis and prevents loss of cardiolipin and cytochrome c release.</text>
</comment>
<keyword evidence="3" id="KW-0676">Redox-active center</keyword>
<protein>
    <recommendedName>
        <fullName evidence="6">Glutaredoxin-2, mitochondrial</fullName>
    </recommendedName>
</protein>
<dbReference type="InterPro" id="IPR036249">
    <property type="entry name" value="Thioredoxin-like_sf"/>
</dbReference>
<dbReference type="InterPro" id="IPR002109">
    <property type="entry name" value="Glutaredoxin"/>
</dbReference>
<dbReference type="OrthoDB" id="418495at2759"/>
<dbReference type="PRINTS" id="PR00160">
    <property type="entry name" value="GLUTAREDOXIN"/>
</dbReference>
<evidence type="ECO:0000256" key="1">
    <source>
        <dbReference type="ARBA" id="ARBA00007787"/>
    </source>
</evidence>
<name>A0A6S7IT27_PARCT</name>
<evidence type="ECO:0000313" key="8">
    <source>
        <dbReference type="EMBL" id="CAB4020856.1"/>
    </source>
</evidence>
<comment type="subunit">
    <text evidence="5">Monomer; active form. Homodimer; inactive form. The homodimer is probably linked by 1 2Fe-2S cluster.</text>
</comment>
<dbReference type="GO" id="GO:0034599">
    <property type="term" value="P:cellular response to oxidative stress"/>
    <property type="evidence" value="ECO:0007669"/>
    <property type="project" value="TreeGrafter"/>
</dbReference>
<evidence type="ECO:0000256" key="5">
    <source>
        <dbReference type="ARBA" id="ARBA00038558"/>
    </source>
</evidence>
<dbReference type="Proteomes" id="UP001152795">
    <property type="component" value="Unassembled WGS sequence"/>
</dbReference>
<gene>
    <name evidence="8" type="ORF">PACLA_8A035273</name>
</gene>
<dbReference type="SUPFAM" id="SSF52833">
    <property type="entry name" value="Thioredoxin-like"/>
    <property type="match status" value="1"/>
</dbReference>
<comment type="similarity">
    <text evidence="1">Belongs to the glutaredoxin family.</text>
</comment>
<keyword evidence="9" id="KW-1185">Reference proteome</keyword>
<evidence type="ECO:0000256" key="2">
    <source>
        <dbReference type="ARBA" id="ARBA00023206"/>
    </source>
</evidence>
<dbReference type="PROSITE" id="PS51354">
    <property type="entry name" value="GLUTAREDOXIN_2"/>
    <property type="match status" value="1"/>
</dbReference>
<keyword evidence="2" id="KW-0318">Glutathionylation</keyword>
<comment type="caution">
    <text evidence="8">The sequence shown here is derived from an EMBL/GenBank/DDBJ whole genome shotgun (WGS) entry which is preliminary data.</text>
</comment>
<evidence type="ECO:0000256" key="4">
    <source>
        <dbReference type="ARBA" id="ARBA00037470"/>
    </source>
</evidence>
<dbReference type="FunFam" id="3.40.30.10:FF:000026">
    <property type="entry name" value="Glutaredoxin 2"/>
    <property type="match status" value="1"/>
</dbReference>
<evidence type="ECO:0000313" key="9">
    <source>
        <dbReference type="Proteomes" id="UP001152795"/>
    </source>
</evidence>